<dbReference type="InterPro" id="IPR003768">
    <property type="entry name" value="ScpA"/>
</dbReference>
<protein>
    <recommendedName>
        <fullName evidence="1">Segregation and condensation protein A</fullName>
    </recommendedName>
</protein>
<dbReference type="Pfam" id="PF02616">
    <property type="entry name" value="SMC_ScpA"/>
    <property type="match status" value="1"/>
</dbReference>
<evidence type="ECO:0000313" key="2">
    <source>
        <dbReference type="EMBL" id="CAA9584561.1"/>
    </source>
</evidence>
<dbReference type="InterPro" id="IPR023093">
    <property type="entry name" value="ScpA-like_C"/>
</dbReference>
<dbReference type="Gene3D" id="1.10.10.580">
    <property type="entry name" value="Structural maintenance of chromosome 1. Chain E"/>
    <property type="match status" value="1"/>
</dbReference>
<reference evidence="2" key="1">
    <citation type="submission" date="2020-02" db="EMBL/GenBank/DDBJ databases">
        <authorList>
            <person name="Meier V. D."/>
        </authorList>
    </citation>
    <scope>NUCLEOTIDE SEQUENCE</scope>
    <source>
        <strain evidence="2">AVDCRST_MAG19</strain>
    </source>
</reference>
<dbReference type="PANTHER" id="PTHR33969">
    <property type="entry name" value="SEGREGATION AND CONDENSATION PROTEIN A"/>
    <property type="match status" value="1"/>
</dbReference>
<evidence type="ECO:0000256" key="1">
    <source>
        <dbReference type="ARBA" id="ARBA00044777"/>
    </source>
</evidence>
<dbReference type="AlphaFoldDB" id="A0A6J4VP54"/>
<dbReference type="Gene3D" id="6.10.250.2410">
    <property type="match status" value="1"/>
</dbReference>
<accession>A0A6J4VP54</accession>
<name>A0A6J4VP54_9BACT</name>
<sequence length="266" mass="28777">MTTISDRTALGGYQLRLPTFEGPLDVLIRLIERDQLAVTDVSLVAVTDQFLAYLAGMDKAAGAGGAAAATVAEFAAVGSRLVLLKSRSILPRPPRPEPDEEPEDLVRQLVAYRTMREAAKLLGERDRMSVGAFARGNSVALPDAPPLRLAPGRPVALARAVRRRLTVVPSPRSVVAVRPTVTLREMTERLLVALSGQRELPFGRLRAECDDRREVLVAFLAVLVLVRRRVVTAEQAELFGEITLRRAAPPVSQAPVPTLTPDGIDG</sequence>
<dbReference type="EMBL" id="CADCWL010000247">
    <property type="protein sequence ID" value="CAA9584561.1"/>
    <property type="molecule type" value="Genomic_DNA"/>
</dbReference>
<organism evidence="2">
    <name type="scientific">uncultured Thermomicrobiales bacterium</name>
    <dbReference type="NCBI Taxonomy" id="1645740"/>
    <lineage>
        <taxon>Bacteria</taxon>
        <taxon>Pseudomonadati</taxon>
        <taxon>Thermomicrobiota</taxon>
        <taxon>Thermomicrobia</taxon>
        <taxon>Thermomicrobiales</taxon>
        <taxon>environmental samples</taxon>
    </lineage>
</organism>
<gene>
    <name evidence="2" type="ORF">AVDCRST_MAG19-4748</name>
</gene>
<dbReference type="PANTHER" id="PTHR33969:SF2">
    <property type="entry name" value="SEGREGATION AND CONDENSATION PROTEIN A"/>
    <property type="match status" value="1"/>
</dbReference>
<proteinExistence type="predicted"/>